<dbReference type="OrthoDB" id="247276at2"/>
<keyword evidence="2" id="KW-0472">Membrane</keyword>
<dbReference type="AlphaFoldDB" id="A0A2Z4FM25"/>
<dbReference type="SUPFAM" id="SSF103501">
    <property type="entry name" value="Respiratory nitrate reductase 1 gamma chain"/>
    <property type="match status" value="1"/>
</dbReference>
<evidence type="ECO:0000313" key="4">
    <source>
        <dbReference type="Proteomes" id="UP000249799"/>
    </source>
</evidence>
<dbReference type="Proteomes" id="UP000249799">
    <property type="component" value="Chromosome"/>
</dbReference>
<feature type="transmembrane region" description="Helical" evidence="2">
    <location>
        <begin position="233"/>
        <end position="255"/>
    </location>
</feature>
<evidence type="ECO:0000313" key="3">
    <source>
        <dbReference type="EMBL" id="AWV90057.1"/>
    </source>
</evidence>
<dbReference type="Gene3D" id="1.20.950.20">
    <property type="entry name" value="Transmembrane di-heme cytochromes, Chain C"/>
    <property type="match status" value="1"/>
</dbReference>
<feature type="region of interest" description="Disordered" evidence="1">
    <location>
        <begin position="350"/>
        <end position="384"/>
    </location>
</feature>
<proteinExistence type="predicted"/>
<dbReference type="KEGG" id="bsed:DN745_12200"/>
<feature type="transmembrane region" description="Helical" evidence="2">
    <location>
        <begin position="207"/>
        <end position="227"/>
    </location>
</feature>
<feature type="transmembrane region" description="Helical" evidence="2">
    <location>
        <begin position="115"/>
        <end position="137"/>
    </location>
</feature>
<gene>
    <name evidence="3" type="ORF">DN745_12200</name>
</gene>
<feature type="transmembrane region" description="Helical" evidence="2">
    <location>
        <begin position="168"/>
        <end position="187"/>
    </location>
</feature>
<feature type="transmembrane region" description="Helical" evidence="2">
    <location>
        <begin position="33"/>
        <end position="53"/>
    </location>
</feature>
<sequence length="384" mass="43683">MRIEVKKSVVAGVISTAILGALILVGSRNLSHFDAALVAYTFAVLFATFGLAYRYTMWLQRPPTAMYWRRGWQTFFKKGFRLSNLKVWGKRVGSDFVANRFIFKRSKLRGLTHMLIMWGCLLAVAITFPLVFGWLHFRPYPAQTDWYQAVIFGFPTIAFPADSSFATLMFHGLVWASFLVIPGVMLAMRRRMRDEEAATLQRFFEDFVPLILLFAVSVTGLMLTASYTWMSGYAFQFIAITHAITVIATFLWLPFGKFFHIFQRPAQLGVSFYQDVGRRGEKAHCRRCDQPFSSKMHVEDLIEVERQLGYRYEVDDEKIEHYQWVCPKCRRATVALAQGSLWEQARGGAHLAPTGEANPPSPTFANPGLGQGPLSSQDADNFHP</sequence>
<organism evidence="3 4">
    <name type="scientific">Bradymonas sediminis</name>
    <dbReference type="NCBI Taxonomy" id="1548548"/>
    <lineage>
        <taxon>Bacteria</taxon>
        <taxon>Deltaproteobacteria</taxon>
        <taxon>Bradymonadales</taxon>
        <taxon>Bradymonadaceae</taxon>
        <taxon>Bradymonas</taxon>
    </lineage>
</organism>
<feature type="transmembrane region" description="Helical" evidence="2">
    <location>
        <begin position="9"/>
        <end position="27"/>
    </location>
</feature>
<dbReference type="RefSeq" id="WP_111335215.1">
    <property type="nucleotide sequence ID" value="NZ_CP030032.1"/>
</dbReference>
<keyword evidence="4" id="KW-1185">Reference proteome</keyword>
<name>A0A2Z4FM25_9DELT</name>
<keyword evidence="2" id="KW-1133">Transmembrane helix</keyword>
<protein>
    <submittedName>
        <fullName evidence="3">MFS transporter</fullName>
    </submittedName>
</protein>
<evidence type="ECO:0000256" key="2">
    <source>
        <dbReference type="SAM" id="Phobius"/>
    </source>
</evidence>
<dbReference type="InterPro" id="IPR036197">
    <property type="entry name" value="NarG-like_sf"/>
</dbReference>
<accession>A0A2Z4FM25</accession>
<dbReference type="EMBL" id="CP030032">
    <property type="protein sequence ID" value="AWV90057.1"/>
    <property type="molecule type" value="Genomic_DNA"/>
</dbReference>
<keyword evidence="2" id="KW-0812">Transmembrane</keyword>
<reference evidence="3 4" key="1">
    <citation type="submission" date="2018-06" db="EMBL/GenBank/DDBJ databases">
        <title>Lujinxingia sediminis gen. nov. sp. nov., a new facultative anaerobic member of the class Deltaproteobacteria, and proposal of Lujinxingaceae fam. nov.</title>
        <authorList>
            <person name="Guo L.-Y."/>
            <person name="Li C.-M."/>
            <person name="Wang S."/>
            <person name="Du Z.-J."/>
        </authorList>
    </citation>
    <scope>NUCLEOTIDE SEQUENCE [LARGE SCALE GENOMIC DNA]</scope>
    <source>
        <strain evidence="3 4">FA350</strain>
    </source>
</reference>
<feature type="compositionally biased region" description="Polar residues" evidence="1">
    <location>
        <begin position="373"/>
        <end position="384"/>
    </location>
</feature>
<evidence type="ECO:0000256" key="1">
    <source>
        <dbReference type="SAM" id="MobiDB-lite"/>
    </source>
</evidence>